<evidence type="ECO:0000259" key="1">
    <source>
        <dbReference type="SMART" id="SM00198"/>
    </source>
</evidence>
<dbReference type="STRING" id="745531.A0A0C3SEJ0"/>
<feature type="domain" description="SCP" evidence="1">
    <location>
        <begin position="1"/>
        <end position="111"/>
    </location>
</feature>
<name>A0A0C3SEJ0_PHLG1</name>
<evidence type="ECO:0000313" key="3">
    <source>
        <dbReference type="Proteomes" id="UP000053257"/>
    </source>
</evidence>
<dbReference type="Proteomes" id="UP000053257">
    <property type="component" value="Unassembled WGS sequence"/>
</dbReference>
<reference evidence="2 3" key="1">
    <citation type="journal article" date="2014" name="PLoS Genet.">
        <title>Analysis of the Phlebiopsis gigantea genome, transcriptome and secretome provides insight into its pioneer colonization strategies of wood.</title>
        <authorList>
            <person name="Hori C."/>
            <person name="Ishida T."/>
            <person name="Igarashi K."/>
            <person name="Samejima M."/>
            <person name="Suzuki H."/>
            <person name="Master E."/>
            <person name="Ferreira P."/>
            <person name="Ruiz-Duenas F.J."/>
            <person name="Held B."/>
            <person name="Canessa P."/>
            <person name="Larrondo L.F."/>
            <person name="Schmoll M."/>
            <person name="Druzhinina I.S."/>
            <person name="Kubicek C.P."/>
            <person name="Gaskell J.A."/>
            <person name="Kersten P."/>
            <person name="St John F."/>
            <person name="Glasner J."/>
            <person name="Sabat G."/>
            <person name="Splinter BonDurant S."/>
            <person name="Syed K."/>
            <person name="Yadav J."/>
            <person name="Mgbeahuruike A.C."/>
            <person name="Kovalchuk A."/>
            <person name="Asiegbu F.O."/>
            <person name="Lackner G."/>
            <person name="Hoffmeister D."/>
            <person name="Rencoret J."/>
            <person name="Gutierrez A."/>
            <person name="Sun H."/>
            <person name="Lindquist E."/>
            <person name="Barry K."/>
            <person name="Riley R."/>
            <person name="Grigoriev I.V."/>
            <person name="Henrissat B."/>
            <person name="Kues U."/>
            <person name="Berka R.M."/>
            <person name="Martinez A.T."/>
            <person name="Covert S.F."/>
            <person name="Blanchette R.A."/>
            <person name="Cullen D."/>
        </authorList>
    </citation>
    <scope>NUCLEOTIDE SEQUENCE [LARGE SCALE GENOMIC DNA]</scope>
    <source>
        <strain evidence="2 3">11061_1 CR5-6</strain>
    </source>
</reference>
<feature type="non-terminal residue" evidence="2">
    <location>
        <position position="1"/>
    </location>
</feature>
<gene>
    <name evidence="2" type="ORF">PHLGIDRAFT_61427</name>
</gene>
<keyword evidence="3" id="KW-1185">Reference proteome</keyword>
<dbReference type="HOGENOM" id="CLU_035730_6_3_1"/>
<dbReference type="InterPro" id="IPR001283">
    <property type="entry name" value="CRISP-related"/>
</dbReference>
<dbReference type="OrthoDB" id="337038at2759"/>
<evidence type="ECO:0000313" key="2">
    <source>
        <dbReference type="EMBL" id="KIP12777.1"/>
    </source>
</evidence>
<dbReference type="EMBL" id="KN840438">
    <property type="protein sequence ID" value="KIP12777.1"/>
    <property type="molecule type" value="Genomic_DNA"/>
</dbReference>
<dbReference type="PANTHER" id="PTHR10334">
    <property type="entry name" value="CYSTEINE-RICH SECRETORY PROTEIN-RELATED"/>
    <property type="match status" value="1"/>
</dbReference>
<dbReference type="InterPro" id="IPR014044">
    <property type="entry name" value="CAP_dom"/>
</dbReference>
<dbReference type="Pfam" id="PF00188">
    <property type="entry name" value="CAP"/>
    <property type="match status" value="1"/>
</dbReference>
<protein>
    <recommendedName>
        <fullName evidence="1">SCP domain-containing protein</fullName>
    </recommendedName>
</protein>
<dbReference type="SMART" id="SM00198">
    <property type="entry name" value="SCP"/>
    <property type="match status" value="1"/>
</dbReference>
<dbReference type="PRINTS" id="PR00837">
    <property type="entry name" value="V5TPXLIKE"/>
</dbReference>
<sequence>GAAPLSWDDGLAASAQSWASACNFAHTNGALGQVGENLAAGTFPFTASAAVGLFTSDKPGSLDAFTHWTQVTWKSTIELGCAAAVCPNIFPRRGVAVYHVCLYNPVGNVIGQEA</sequence>
<proteinExistence type="predicted"/>
<organism evidence="2 3">
    <name type="scientific">Phlebiopsis gigantea (strain 11061_1 CR5-6)</name>
    <name type="common">White-rot fungus</name>
    <name type="synonym">Peniophora gigantea</name>
    <dbReference type="NCBI Taxonomy" id="745531"/>
    <lineage>
        <taxon>Eukaryota</taxon>
        <taxon>Fungi</taxon>
        <taxon>Dikarya</taxon>
        <taxon>Basidiomycota</taxon>
        <taxon>Agaricomycotina</taxon>
        <taxon>Agaricomycetes</taxon>
        <taxon>Polyporales</taxon>
        <taxon>Phanerochaetaceae</taxon>
        <taxon>Phlebiopsis</taxon>
    </lineage>
</organism>
<dbReference type="Gene3D" id="3.40.33.10">
    <property type="entry name" value="CAP"/>
    <property type="match status" value="1"/>
</dbReference>
<dbReference type="InterPro" id="IPR035940">
    <property type="entry name" value="CAP_sf"/>
</dbReference>
<dbReference type="AlphaFoldDB" id="A0A0C3SEJ0"/>
<dbReference type="SUPFAM" id="SSF55797">
    <property type="entry name" value="PR-1-like"/>
    <property type="match status" value="1"/>
</dbReference>
<accession>A0A0C3SEJ0</accession>